<dbReference type="Gene3D" id="3.30.1330.120">
    <property type="entry name" value="2-methylcitrate dehydratase PrpD"/>
    <property type="match status" value="1"/>
</dbReference>
<feature type="domain" description="MmgE/PrpD N-terminal" evidence="2">
    <location>
        <begin position="12"/>
        <end position="231"/>
    </location>
</feature>
<evidence type="ECO:0000259" key="2">
    <source>
        <dbReference type="Pfam" id="PF03972"/>
    </source>
</evidence>
<dbReference type="InterPro" id="IPR042188">
    <property type="entry name" value="MmgE/PrpD_sf_2"/>
</dbReference>
<protein>
    <submittedName>
        <fullName evidence="4">MmgE/PrpD family protein</fullName>
    </submittedName>
</protein>
<sequence>MSDLSLPAKLLGLDSTALPPEVYELAKTCLLDLIGVAAGATNTTLAGIGRQFVLDQYPGNQPLLFSEGSASSTGAALYGGWLIDALDAHDGHVLTKGHAGVAILPAMLSLPEIHKLSGRRFLGELAIGYEIAIRAGISLHDSACDYHTSGAWNCLGATAVAARLMNLSAKQVAEALGIAEFYGPRSQMMRCIEYPTMLKDGSGWGAMTGIASALLGRSGFTGAPAVLMAQSDTWRDLGTHWHFLDTYFKRYPVCYWAQPAIEASLSLRPGITDADEIQEVRVTSFHQAIRLHTSHPTSTEEAQYSLPWAVACALYRGSVDQHSVTRDLENSKVTRLATKIRLLESAEFSRQFPAKRYATVTVQLNDGRELISDRFEARGTPGSPISRAELVSKFRELAQPTLGPRADLLEGIVNALPDRPVTDLLAQLSYPIQDIPPKESISTHAPET</sequence>
<keyword evidence="5" id="KW-1185">Reference proteome</keyword>
<evidence type="ECO:0000313" key="4">
    <source>
        <dbReference type="EMBL" id="MDL0433436.1"/>
    </source>
</evidence>
<dbReference type="InterPro" id="IPR036148">
    <property type="entry name" value="MmgE/PrpD_sf"/>
</dbReference>
<dbReference type="InterPro" id="IPR005656">
    <property type="entry name" value="MmgE_PrpD"/>
</dbReference>
<feature type="domain" description="MmgE/PrpD C-terminal" evidence="3">
    <location>
        <begin position="251"/>
        <end position="405"/>
    </location>
</feature>
<name>A0ABT7IGZ2_9GAMM</name>
<dbReference type="RefSeq" id="WP_285393231.1">
    <property type="nucleotide sequence ID" value="NZ_JASSVS010000014.1"/>
</dbReference>
<evidence type="ECO:0000313" key="5">
    <source>
        <dbReference type="Proteomes" id="UP001227964"/>
    </source>
</evidence>
<reference evidence="4 5" key="1">
    <citation type="submission" date="2023-06" db="EMBL/GenBank/DDBJ databases">
        <title>Marinobacter azerbaijanicus a moderately halophilic, isolated from Urmia Lake in Azerbaijan region of Iran.</title>
        <authorList>
            <person name="Sanchez-Porro C."/>
            <person name="Aghdam E.M."/>
            <person name="Saheb S.M."/>
            <person name="Tarhriz V."/>
            <person name="Kazemi E."/>
            <person name="Ammozegar M.A."/>
            <person name="Ventosa A."/>
            <person name="Hejazi M.S."/>
        </authorList>
    </citation>
    <scope>NUCLEOTIDE SEQUENCE [LARGE SCALE GENOMIC DNA]</scope>
    <source>
        <strain evidence="4 5">TBZ242</strain>
    </source>
</reference>
<dbReference type="Proteomes" id="UP001227964">
    <property type="component" value="Unassembled WGS sequence"/>
</dbReference>
<comment type="similarity">
    <text evidence="1">Belongs to the PrpD family.</text>
</comment>
<dbReference type="SUPFAM" id="SSF103378">
    <property type="entry name" value="2-methylcitrate dehydratase PrpD"/>
    <property type="match status" value="1"/>
</dbReference>
<proteinExistence type="inferred from homology"/>
<dbReference type="EMBL" id="JASSVS010000014">
    <property type="protein sequence ID" value="MDL0433436.1"/>
    <property type="molecule type" value="Genomic_DNA"/>
</dbReference>
<gene>
    <name evidence="4" type="ORF">QPM17_20035</name>
</gene>
<dbReference type="Gene3D" id="1.10.4100.10">
    <property type="entry name" value="2-methylcitrate dehydratase PrpD"/>
    <property type="match status" value="1"/>
</dbReference>
<dbReference type="PANTHER" id="PTHR16943">
    <property type="entry name" value="2-METHYLCITRATE DEHYDRATASE-RELATED"/>
    <property type="match status" value="1"/>
</dbReference>
<comment type="caution">
    <text evidence="4">The sequence shown here is derived from an EMBL/GenBank/DDBJ whole genome shotgun (WGS) entry which is preliminary data.</text>
</comment>
<dbReference type="InterPro" id="IPR045337">
    <property type="entry name" value="MmgE_PrpD_C"/>
</dbReference>
<dbReference type="Pfam" id="PF19305">
    <property type="entry name" value="MmgE_PrpD_C"/>
    <property type="match status" value="1"/>
</dbReference>
<dbReference type="Pfam" id="PF03972">
    <property type="entry name" value="MmgE_PrpD_N"/>
    <property type="match status" value="1"/>
</dbReference>
<evidence type="ECO:0000259" key="3">
    <source>
        <dbReference type="Pfam" id="PF19305"/>
    </source>
</evidence>
<dbReference type="InterPro" id="IPR042183">
    <property type="entry name" value="MmgE/PrpD_sf_1"/>
</dbReference>
<dbReference type="PANTHER" id="PTHR16943:SF8">
    <property type="entry name" value="2-METHYLCITRATE DEHYDRATASE"/>
    <property type="match status" value="1"/>
</dbReference>
<evidence type="ECO:0000256" key="1">
    <source>
        <dbReference type="ARBA" id="ARBA00006174"/>
    </source>
</evidence>
<organism evidence="4 5">
    <name type="scientific">Marinobacter azerbaijanicus</name>
    <dbReference type="NCBI Taxonomy" id="3050455"/>
    <lineage>
        <taxon>Bacteria</taxon>
        <taxon>Pseudomonadati</taxon>
        <taxon>Pseudomonadota</taxon>
        <taxon>Gammaproteobacteria</taxon>
        <taxon>Pseudomonadales</taxon>
        <taxon>Marinobacteraceae</taxon>
        <taxon>Marinobacter</taxon>
    </lineage>
</organism>
<accession>A0ABT7IGZ2</accession>
<dbReference type="InterPro" id="IPR045336">
    <property type="entry name" value="MmgE_PrpD_N"/>
</dbReference>